<keyword evidence="2 4" id="KW-0456">Lyase</keyword>
<evidence type="ECO:0000256" key="1">
    <source>
        <dbReference type="ARBA" id="ARBA00022729"/>
    </source>
</evidence>
<dbReference type="PANTHER" id="PTHR34183">
    <property type="entry name" value="ENDOLYTIC PEPTIDOGLYCAN TRANSGLYCOSYLASE RLPA"/>
    <property type="match status" value="1"/>
</dbReference>
<feature type="domain" description="SPOR" evidence="7">
    <location>
        <begin position="290"/>
        <end position="368"/>
    </location>
</feature>
<dbReference type="Proteomes" id="UP000672602">
    <property type="component" value="Unassembled WGS sequence"/>
</dbReference>
<dbReference type="InterPro" id="IPR007730">
    <property type="entry name" value="SPOR-like_dom"/>
</dbReference>
<evidence type="ECO:0000256" key="3">
    <source>
        <dbReference type="ARBA" id="ARBA00023316"/>
    </source>
</evidence>
<comment type="similarity">
    <text evidence="4 5">Belongs to the RlpA family.</text>
</comment>
<comment type="function">
    <text evidence="4">Lytic transglycosylase with a strong preference for naked glycan strands that lack stem peptides.</text>
</comment>
<protein>
    <recommendedName>
        <fullName evidence="4">Endolytic peptidoglycan transglycosylase RlpA</fullName>
        <ecNumber evidence="4">4.2.2.-</ecNumber>
    </recommendedName>
</protein>
<keyword evidence="4" id="KW-0472">Membrane</keyword>
<dbReference type="EMBL" id="JAGMWN010000001">
    <property type="protein sequence ID" value="MBP5855598.1"/>
    <property type="molecule type" value="Genomic_DNA"/>
</dbReference>
<dbReference type="PROSITE" id="PS51257">
    <property type="entry name" value="PROKAR_LIPOPROTEIN"/>
    <property type="match status" value="1"/>
</dbReference>
<dbReference type="SUPFAM" id="SSF110997">
    <property type="entry name" value="Sporulation related repeat"/>
    <property type="match status" value="1"/>
</dbReference>
<dbReference type="InterPro" id="IPR036680">
    <property type="entry name" value="SPOR-like_sf"/>
</dbReference>
<keyword evidence="9" id="KW-1185">Reference proteome</keyword>
<evidence type="ECO:0000259" key="7">
    <source>
        <dbReference type="PROSITE" id="PS51724"/>
    </source>
</evidence>
<dbReference type="EC" id="4.2.2.-" evidence="4"/>
<keyword evidence="3 4" id="KW-0961">Cell wall biogenesis/degradation</keyword>
<dbReference type="RefSeq" id="WP_210680177.1">
    <property type="nucleotide sequence ID" value="NZ_JAGMWN010000001.1"/>
</dbReference>
<evidence type="ECO:0000256" key="2">
    <source>
        <dbReference type="ARBA" id="ARBA00023239"/>
    </source>
</evidence>
<dbReference type="GO" id="GO:0005886">
    <property type="term" value="C:plasma membrane"/>
    <property type="evidence" value="ECO:0007669"/>
    <property type="project" value="UniProtKB-SubCell"/>
</dbReference>
<dbReference type="Gene3D" id="3.30.70.1070">
    <property type="entry name" value="Sporulation related repeat"/>
    <property type="match status" value="1"/>
</dbReference>
<keyword evidence="1" id="KW-0732">Signal</keyword>
<dbReference type="GO" id="GO:0009279">
    <property type="term" value="C:cell outer membrane"/>
    <property type="evidence" value="ECO:0007669"/>
    <property type="project" value="TreeGrafter"/>
</dbReference>
<dbReference type="Pfam" id="PF05036">
    <property type="entry name" value="SPOR"/>
    <property type="match status" value="1"/>
</dbReference>
<dbReference type="InterPro" id="IPR009009">
    <property type="entry name" value="RlpA-like_DPBB"/>
</dbReference>
<evidence type="ECO:0000256" key="4">
    <source>
        <dbReference type="HAMAP-Rule" id="MF_02071"/>
    </source>
</evidence>
<dbReference type="Gene3D" id="2.40.40.10">
    <property type="entry name" value="RlpA-like domain"/>
    <property type="match status" value="1"/>
</dbReference>
<keyword evidence="4" id="KW-0564">Palmitate</keyword>
<evidence type="ECO:0000313" key="9">
    <source>
        <dbReference type="Proteomes" id="UP000672602"/>
    </source>
</evidence>
<dbReference type="GO" id="GO:0071555">
    <property type="term" value="P:cell wall organization"/>
    <property type="evidence" value="ECO:0007669"/>
    <property type="project" value="UniProtKB-KW"/>
</dbReference>
<feature type="compositionally biased region" description="Low complexity" evidence="6">
    <location>
        <begin position="201"/>
        <end position="219"/>
    </location>
</feature>
<comment type="caution">
    <text evidence="8">The sequence shown here is derived from an EMBL/GenBank/DDBJ whole genome shotgun (WGS) entry which is preliminary data.</text>
</comment>
<feature type="region of interest" description="Disordered" evidence="6">
    <location>
        <begin position="200"/>
        <end position="240"/>
    </location>
</feature>
<dbReference type="PANTHER" id="PTHR34183:SF1">
    <property type="entry name" value="ENDOLYTIC PEPTIDOGLYCAN TRANSGLYCOSYLASE RLPA"/>
    <property type="match status" value="1"/>
</dbReference>
<dbReference type="AlphaFoldDB" id="A0A8J7RYU6"/>
<dbReference type="GO" id="GO:0042834">
    <property type="term" value="F:peptidoglycan binding"/>
    <property type="evidence" value="ECO:0007669"/>
    <property type="project" value="InterPro"/>
</dbReference>
<organism evidence="8 9">
    <name type="scientific">Marivibrio halodurans</name>
    <dbReference type="NCBI Taxonomy" id="2039722"/>
    <lineage>
        <taxon>Bacteria</taxon>
        <taxon>Pseudomonadati</taxon>
        <taxon>Pseudomonadota</taxon>
        <taxon>Alphaproteobacteria</taxon>
        <taxon>Rhodospirillales</taxon>
        <taxon>Rhodospirillaceae</taxon>
        <taxon>Marivibrio</taxon>
    </lineage>
</organism>
<comment type="subcellular location">
    <subcellularLocation>
        <location evidence="4">Cell membrane</location>
        <topology evidence="4">Lipid-anchor</topology>
    </subcellularLocation>
</comment>
<evidence type="ECO:0000313" key="8">
    <source>
        <dbReference type="EMBL" id="MBP5855598.1"/>
    </source>
</evidence>
<dbReference type="GO" id="GO:0008932">
    <property type="term" value="F:lytic endotransglycosylase activity"/>
    <property type="evidence" value="ECO:0007669"/>
    <property type="project" value="UniProtKB-UniRule"/>
</dbReference>
<dbReference type="SUPFAM" id="SSF50685">
    <property type="entry name" value="Barwin-like endoglucanases"/>
    <property type="match status" value="1"/>
</dbReference>
<dbReference type="InterPro" id="IPR034718">
    <property type="entry name" value="RlpA"/>
</dbReference>
<proteinExistence type="inferred from homology"/>
<sequence length="369" mass="39154">MKQRGIARATQNLRLSSAVGLIVAAALVIGGCAEVQFVSQAAKQIGGGTPTAPADPDAAGNGTSYKIGKAYQIKNIWYYPREDEEYVEEGIASWYGPNFHGKPTANGAIFDQWKVSAAHRTLPMPSIVRVTNLENGRSLKVKVNDRGPFSQNRIIDLSRKAAQLLGFEQKGTALVRVELLAEESRKLAAFMQGRGPRPTIAALGQPGAAAASTAPSTNAGREEVPAPEAAPAPDVDSEDLAAPPGVEVAAAEGTAYNVDLRGRPSSPDQIERAPLDEQPVGEESLSVVPVSPNPDIFIQAGAFAQHVNAIQAQARLRPLGPVVIQQINKSETPLFRVRIGPIKEVDRADMLLASVQDAGFNDAHIVVND</sequence>
<dbReference type="HAMAP" id="MF_02071">
    <property type="entry name" value="RlpA"/>
    <property type="match status" value="1"/>
</dbReference>
<dbReference type="NCBIfam" id="TIGR00413">
    <property type="entry name" value="rlpA"/>
    <property type="match status" value="1"/>
</dbReference>
<evidence type="ECO:0000256" key="5">
    <source>
        <dbReference type="RuleBase" id="RU003495"/>
    </source>
</evidence>
<reference evidence="8" key="1">
    <citation type="submission" date="2021-04" db="EMBL/GenBank/DDBJ databases">
        <authorList>
            <person name="Zhang D.-C."/>
        </authorList>
    </citation>
    <scope>NUCLEOTIDE SEQUENCE</scope>
    <source>
        <strain evidence="8">CGMCC 1.15697</strain>
    </source>
</reference>
<dbReference type="PROSITE" id="PS51724">
    <property type="entry name" value="SPOR"/>
    <property type="match status" value="1"/>
</dbReference>
<name>A0A8J7RYU6_9PROT</name>
<evidence type="ECO:0000256" key="6">
    <source>
        <dbReference type="SAM" id="MobiDB-lite"/>
    </source>
</evidence>
<feature type="region of interest" description="Disordered" evidence="6">
    <location>
        <begin position="252"/>
        <end position="272"/>
    </location>
</feature>
<dbReference type="InterPro" id="IPR036908">
    <property type="entry name" value="RlpA-like_sf"/>
</dbReference>
<dbReference type="Pfam" id="PF03330">
    <property type="entry name" value="DPBB_1"/>
    <property type="match status" value="1"/>
</dbReference>
<dbReference type="InterPro" id="IPR012997">
    <property type="entry name" value="RplA"/>
</dbReference>
<dbReference type="GO" id="GO:0000270">
    <property type="term" value="P:peptidoglycan metabolic process"/>
    <property type="evidence" value="ECO:0007669"/>
    <property type="project" value="UniProtKB-UniRule"/>
</dbReference>
<keyword evidence="4" id="KW-1003">Cell membrane</keyword>
<dbReference type="CDD" id="cd22268">
    <property type="entry name" value="DPBB_RlpA-like"/>
    <property type="match status" value="1"/>
</dbReference>
<accession>A0A8J7RYU6</accession>
<keyword evidence="4" id="KW-0449">Lipoprotein</keyword>
<gene>
    <name evidence="4" type="primary">rlpA</name>
    <name evidence="8" type="ORF">KAJ83_01145</name>
</gene>